<protein>
    <submittedName>
        <fullName evidence="1">Unnamed protein product</fullName>
    </submittedName>
</protein>
<sequence length="483" mass="50926">MTHDYVTLSVSSTSPHLQFQSCCNSQPAPQYWFNSVSPNEHIGEIVQITGLPDGSAFKSPVSTGGNSKVNDNDTASTAYSSIVKTVSGSGGVGIVGASAIDSDFLTFDMYLNGEIYGRGKYPLRRGRIIDDCEDGLFGKLTSANHKNDGNSKLVEIYPVNSNGTSNDSGKSLGSVEIELCYVGEDYNVDPSIELILNWRNKSRFGKRMNGSNSNSSTGAVGSTAGGPGMFGGFAFHSNSNHPTRTILENVNEDDPMSPPLDKSTSATDDENNENSEEIETEIEIDELLTQLLKLKRTKLETAIKCFVQLMLALLDIYNLAADQDTKLYRAEVKNRVRNGGPGAAGARSSMVAAPRLNFVSQNQNQSQGSLQQSSQLQFGFGVPGSGPGVASGNSGAQDEADKKKNMAKLAAQARLRGGGSSPSVNDGEVDWSFVNSDDINIPGSRNSAMSTDSASTTGLSGTAGGFDGAFSDGANAANVASHS</sequence>
<evidence type="ECO:0000313" key="1">
    <source>
        <dbReference type="EMBL" id="GME89717.1"/>
    </source>
</evidence>
<keyword evidence="2" id="KW-1185">Reference proteome</keyword>
<organism evidence="1 2">
    <name type="scientific">Ambrosiozyma monospora</name>
    <name type="common">Yeast</name>
    <name type="synonym">Endomycopsis monosporus</name>
    <dbReference type="NCBI Taxonomy" id="43982"/>
    <lineage>
        <taxon>Eukaryota</taxon>
        <taxon>Fungi</taxon>
        <taxon>Dikarya</taxon>
        <taxon>Ascomycota</taxon>
        <taxon>Saccharomycotina</taxon>
        <taxon>Pichiomycetes</taxon>
        <taxon>Pichiales</taxon>
        <taxon>Pichiaceae</taxon>
        <taxon>Ambrosiozyma</taxon>
    </lineage>
</organism>
<name>A0ACB5TJC1_AMBMO</name>
<comment type="caution">
    <text evidence="1">The sequence shown here is derived from an EMBL/GenBank/DDBJ whole genome shotgun (WGS) entry which is preliminary data.</text>
</comment>
<evidence type="ECO:0000313" key="2">
    <source>
        <dbReference type="Proteomes" id="UP001165064"/>
    </source>
</evidence>
<dbReference type="EMBL" id="BSXS01007654">
    <property type="protein sequence ID" value="GME89717.1"/>
    <property type="molecule type" value="Genomic_DNA"/>
</dbReference>
<proteinExistence type="predicted"/>
<gene>
    <name evidence="1" type="ORF">Amon02_000856300</name>
</gene>
<reference evidence="1" key="1">
    <citation type="submission" date="2023-04" db="EMBL/GenBank/DDBJ databases">
        <title>Ambrosiozyma monospora NBRC 10751.</title>
        <authorList>
            <person name="Ichikawa N."/>
            <person name="Sato H."/>
            <person name="Tonouchi N."/>
        </authorList>
    </citation>
    <scope>NUCLEOTIDE SEQUENCE</scope>
    <source>
        <strain evidence="1">NBRC 10751</strain>
    </source>
</reference>
<accession>A0ACB5TJC1</accession>
<dbReference type="Proteomes" id="UP001165064">
    <property type="component" value="Unassembled WGS sequence"/>
</dbReference>